<gene>
    <name evidence="1" type="ORF">HPB49_025212</name>
</gene>
<accession>A0ACB8DHM7</accession>
<protein>
    <submittedName>
        <fullName evidence="1">Uncharacterized protein</fullName>
    </submittedName>
</protein>
<reference evidence="1" key="1">
    <citation type="submission" date="2020-05" db="EMBL/GenBank/DDBJ databases">
        <title>Large-scale comparative analyses of tick genomes elucidate their genetic diversity and vector capacities.</title>
        <authorList>
            <person name="Jia N."/>
            <person name="Wang J."/>
            <person name="Shi W."/>
            <person name="Du L."/>
            <person name="Sun Y."/>
            <person name="Zhan W."/>
            <person name="Jiang J."/>
            <person name="Wang Q."/>
            <person name="Zhang B."/>
            <person name="Ji P."/>
            <person name="Sakyi L.B."/>
            <person name="Cui X."/>
            <person name="Yuan T."/>
            <person name="Jiang B."/>
            <person name="Yang W."/>
            <person name="Lam T.T.-Y."/>
            <person name="Chang Q."/>
            <person name="Ding S."/>
            <person name="Wang X."/>
            <person name="Zhu J."/>
            <person name="Ruan X."/>
            <person name="Zhao L."/>
            <person name="Wei J."/>
            <person name="Que T."/>
            <person name="Du C."/>
            <person name="Cheng J."/>
            <person name="Dai P."/>
            <person name="Han X."/>
            <person name="Huang E."/>
            <person name="Gao Y."/>
            <person name="Liu J."/>
            <person name="Shao H."/>
            <person name="Ye R."/>
            <person name="Li L."/>
            <person name="Wei W."/>
            <person name="Wang X."/>
            <person name="Wang C."/>
            <person name="Yang T."/>
            <person name="Huo Q."/>
            <person name="Li W."/>
            <person name="Guo W."/>
            <person name="Chen H."/>
            <person name="Zhou L."/>
            <person name="Ni X."/>
            <person name="Tian J."/>
            <person name="Zhou Y."/>
            <person name="Sheng Y."/>
            <person name="Liu T."/>
            <person name="Pan Y."/>
            <person name="Xia L."/>
            <person name="Li J."/>
            <person name="Zhao F."/>
            <person name="Cao W."/>
        </authorList>
    </citation>
    <scope>NUCLEOTIDE SEQUENCE</scope>
    <source>
        <strain evidence="1">Dsil-2018</strain>
    </source>
</reference>
<name>A0ACB8DHM7_DERSI</name>
<evidence type="ECO:0000313" key="1">
    <source>
        <dbReference type="EMBL" id="KAH7967493.1"/>
    </source>
</evidence>
<comment type="caution">
    <text evidence="1">The sequence shown here is derived from an EMBL/GenBank/DDBJ whole genome shotgun (WGS) entry which is preliminary data.</text>
</comment>
<keyword evidence="2" id="KW-1185">Reference proteome</keyword>
<dbReference type="Proteomes" id="UP000821865">
    <property type="component" value="Chromosome 2"/>
</dbReference>
<proteinExistence type="predicted"/>
<sequence length="390" mass="42150">MAAPAQAPPNAAQGKGAAPEIFSAPNDVAAPLDSLKIMFMFVALVLVCGVAAYMLSAANKQDDKADDADHSTDRNHTAVMAPRLVCVMSSAPAYGKKGEVAYSSCDYLVYYAKPEKFDPHVPYDIRGVKILVGFNADDADDAEYFQKLASWLGKRYAVMDLNIASDFSDAGAAGQKVRDALAKIKKERDRPELAVLGVAVRPKDEDATKENGEKLNAIARGAMVVFQAHATSVVSGPCVMRLNQVVITKKNYEKLAEGLSGLVALSTTVAVVKFVPSDPTKTSDGDRCDGYQILSRNDKVCGSLSFDKARAVHEDFVYECNTNASAQALFVRNETHPSASWKFNVAFFDVDRRVSSLTLHGRTRLHPPRSLTAFAMMDAAACRRNSVVAL</sequence>
<evidence type="ECO:0000313" key="2">
    <source>
        <dbReference type="Proteomes" id="UP000821865"/>
    </source>
</evidence>
<organism evidence="1 2">
    <name type="scientific">Dermacentor silvarum</name>
    <name type="common">Tick</name>
    <dbReference type="NCBI Taxonomy" id="543639"/>
    <lineage>
        <taxon>Eukaryota</taxon>
        <taxon>Metazoa</taxon>
        <taxon>Ecdysozoa</taxon>
        <taxon>Arthropoda</taxon>
        <taxon>Chelicerata</taxon>
        <taxon>Arachnida</taxon>
        <taxon>Acari</taxon>
        <taxon>Parasitiformes</taxon>
        <taxon>Ixodida</taxon>
        <taxon>Ixodoidea</taxon>
        <taxon>Ixodidae</taxon>
        <taxon>Rhipicephalinae</taxon>
        <taxon>Dermacentor</taxon>
    </lineage>
</organism>
<dbReference type="EMBL" id="CM023471">
    <property type="protein sequence ID" value="KAH7967493.1"/>
    <property type="molecule type" value="Genomic_DNA"/>
</dbReference>